<comment type="caution">
    <text evidence="1">The sequence shown here is derived from an EMBL/GenBank/DDBJ whole genome shotgun (WGS) entry which is preliminary data.</text>
</comment>
<dbReference type="EMBL" id="CAKJTG010000004">
    <property type="protein sequence ID" value="CAG9607161.1"/>
    <property type="molecule type" value="Genomic_DNA"/>
</dbReference>
<sequence length="93" mass="10840">MMLLVLEKRGNGVIKANDLYCKSFSYKILYTKEIKELYMKLKIFLLLLISVLFLSACGDKKLNDSITLLNQDKEEISFPLEKPTLFFFITSYT</sequence>
<organism evidence="1 2">
    <name type="scientific">Pseudoneobacillus rhizosphaerae</name>
    <dbReference type="NCBI Taxonomy" id="2880968"/>
    <lineage>
        <taxon>Bacteria</taxon>
        <taxon>Bacillati</taxon>
        <taxon>Bacillota</taxon>
        <taxon>Bacilli</taxon>
        <taxon>Bacillales</taxon>
        <taxon>Bacillaceae</taxon>
        <taxon>Pseudoneobacillus</taxon>
    </lineage>
</organism>
<dbReference type="AlphaFoldDB" id="A0A9C7G6U4"/>
<evidence type="ECO:0000313" key="2">
    <source>
        <dbReference type="Proteomes" id="UP000789845"/>
    </source>
</evidence>
<evidence type="ECO:0000313" key="1">
    <source>
        <dbReference type="EMBL" id="CAG9607161.1"/>
    </source>
</evidence>
<dbReference type="Proteomes" id="UP000789845">
    <property type="component" value="Unassembled WGS sequence"/>
</dbReference>
<accession>A0A9C7G6U4</accession>
<gene>
    <name evidence="1" type="ORF">NEOCIP111885_00851</name>
</gene>
<name>A0A9C7G6U4_9BACI</name>
<reference evidence="1" key="1">
    <citation type="submission" date="2021-10" db="EMBL/GenBank/DDBJ databases">
        <authorList>
            <person name="Criscuolo A."/>
        </authorList>
    </citation>
    <scope>NUCLEOTIDE SEQUENCE</scope>
    <source>
        <strain evidence="1">CIP111885</strain>
    </source>
</reference>
<keyword evidence="2" id="KW-1185">Reference proteome</keyword>
<proteinExistence type="predicted"/>
<protein>
    <submittedName>
        <fullName evidence="1">Uncharacterized protein</fullName>
    </submittedName>
</protein>